<gene>
    <name evidence="1" type="ORF">EFY79_15735</name>
</gene>
<evidence type="ECO:0000313" key="2">
    <source>
        <dbReference type="Proteomes" id="UP000267223"/>
    </source>
</evidence>
<reference evidence="1 2" key="1">
    <citation type="submission" date="2018-11" db="EMBL/GenBank/DDBJ databases">
        <title>Draft genome sequence of Ferruginibacter sp. BO-59.</title>
        <authorList>
            <person name="Im W.T."/>
        </authorList>
    </citation>
    <scope>NUCLEOTIDE SEQUENCE [LARGE SCALE GENOMIC DNA]</scope>
    <source>
        <strain evidence="1 2">BO-59</strain>
    </source>
</reference>
<proteinExistence type="predicted"/>
<accession>A0A3M9NA03</accession>
<keyword evidence="2" id="KW-1185">Reference proteome</keyword>
<sequence>MKPATTKYLSYIAALVLLFLFVNPHGSFCQKKYTVTYAASGKDTSVNFQQLKPETDFENKQAAQKYINELPVSLLNKGFPVASVDLVTYDSSQAKVKLYLGEKFKWAQISTDSVDEEVLERTGWNSRQFENKPMDFLRLRLQEKKISDYYENNGYPFASVSLKNISFKDDLIKGELHVTKGPLYHIDSIRVYGKVKIKNLFLQHYLGIYNGSLYNNAQLQKISTNLKQLPFLQEQQNWDVTMLGSGATLNLYLEPKRSSQVNVLVGFAPANTITKKSTLTADVHLDLKNSFGAGENILLNWQQLQPQSPRLNLGYSVPYVLKSNFGFNFSFDLLKRDSSYLQLKGILGIQYFISADKTLDFFYQAEQNYLLAGGLDTNQIISSKILPPNIDVRSNNIGVGYQFQNTNYRLNPRKGNEVDITATAGIKKTLKNNDILNLKDPSNPGFDFNSLYDSIKPKTYQLKIVASAAHFFPLGKAAAFKTSGSFGWIESPQNFQNELFRIGGYRLLRGFDEESIYANKYAVFTGEYRYLLGINSYFFGFSDVGFTKTKFSAADYSNSFISGGVGLEFETRFGLLNLSYAVGKRNDIKFDHRNSSKIHFGYINYF</sequence>
<comment type="caution">
    <text evidence="1">The sequence shown here is derived from an EMBL/GenBank/DDBJ whole genome shotgun (WGS) entry which is preliminary data.</text>
</comment>
<evidence type="ECO:0008006" key="3">
    <source>
        <dbReference type="Google" id="ProtNLM"/>
    </source>
</evidence>
<name>A0A3M9NA03_9BACT</name>
<dbReference type="EMBL" id="RJJR01000013">
    <property type="protein sequence ID" value="RNI34619.1"/>
    <property type="molecule type" value="Genomic_DNA"/>
</dbReference>
<dbReference type="AlphaFoldDB" id="A0A3M9NA03"/>
<protein>
    <recommendedName>
        <fullName evidence="3">Bacterial surface antigen (D15) domain-containing protein</fullName>
    </recommendedName>
</protein>
<dbReference type="OrthoDB" id="9811416at2"/>
<organism evidence="1 2">
    <name type="scientific">Hanamia caeni</name>
    <dbReference type="NCBI Taxonomy" id="2294116"/>
    <lineage>
        <taxon>Bacteria</taxon>
        <taxon>Pseudomonadati</taxon>
        <taxon>Bacteroidota</taxon>
        <taxon>Chitinophagia</taxon>
        <taxon>Chitinophagales</taxon>
        <taxon>Chitinophagaceae</taxon>
        <taxon>Hanamia</taxon>
    </lineage>
</organism>
<dbReference type="Proteomes" id="UP000267223">
    <property type="component" value="Unassembled WGS sequence"/>
</dbReference>
<dbReference type="Gene3D" id="2.40.160.50">
    <property type="entry name" value="membrane protein fhac: a member of the omp85/tpsb transporter family"/>
    <property type="match status" value="1"/>
</dbReference>
<evidence type="ECO:0000313" key="1">
    <source>
        <dbReference type="EMBL" id="RNI34619.1"/>
    </source>
</evidence>
<dbReference type="RefSeq" id="WP_123121680.1">
    <property type="nucleotide sequence ID" value="NZ_RJJR01000013.1"/>
</dbReference>